<dbReference type="Pfam" id="PF12937">
    <property type="entry name" value="F-box-like"/>
    <property type="match status" value="1"/>
</dbReference>
<dbReference type="EMBL" id="JAAAHY010000711">
    <property type="protein sequence ID" value="KAF9958720.1"/>
    <property type="molecule type" value="Genomic_DNA"/>
</dbReference>
<dbReference type="InterPro" id="IPR001810">
    <property type="entry name" value="F-box_dom"/>
</dbReference>
<dbReference type="SUPFAM" id="SSF81383">
    <property type="entry name" value="F-box domain"/>
    <property type="match status" value="1"/>
</dbReference>
<dbReference type="InterPro" id="IPR036047">
    <property type="entry name" value="F-box-like_dom_sf"/>
</dbReference>
<evidence type="ECO:0000313" key="3">
    <source>
        <dbReference type="EMBL" id="KAF9958720.1"/>
    </source>
</evidence>
<dbReference type="InterPro" id="IPR032675">
    <property type="entry name" value="LRR_dom_sf"/>
</dbReference>
<sequence>MLANAAHTVLATPELLLLVSAHLAPHDLAQCLRVCKDWSHQLEPILWADFCPKENKHESWNDASMRAALIRNLPLIRTAKIPVTKVFLLELLIHDSETDPSARCTNLTRLEFENSRVEIGISPFTHFSDDDVDLASDQLATLLELNDRLTHLKLPCEFIDTDAPLDALSNLDHLQHLTVVSPEDCEGNGAISNFLRACLPLPRLTELVFDLDQTWDKHTWSTRKLRTIIQKASKERFSRNPTATKIKSLRLPSNCYGKWNPLPLLLLKSNLLDLESCEIPCFDEATDPQELERVVREQCLNLKHLTCPSLSQQEQDGHHMAAFLRGCSGIQSFASKYFCDHAHGFEPRRIMSTLVSHHYKTLEVLELMQCRQMNSADQQEVLSRCRQLKRFWVMNSLGWCSSIGFKFEDIWSKDWACMELTKLGLTLDQFFIINPALGMREAEEKEFIANVARRVYTQIGRLQKLEVLALDIDTSKRSKAKPSDYAWDLTLSKGWLSEMAGLRRLKSLSQPEAFWSKMGHAEVEFIYEHWPSLKEINLQGHILQMSAQSPWLWLLSKRPQLQLVFKHAM</sequence>
<evidence type="ECO:0000259" key="2">
    <source>
        <dbReference type="Pfam" id="PF12937"/>
    </source>
</evidence>
<evidence type="ECO:0000256" key="1">
    <source>
        <dbReference type="SAM" id="SignalP"/>
    </source>
</evidence>
<evidence type="ECO:0000313" key="4">
    <source>
        <dbReference type="Proteomes" id="UP000738359"/>
    </source>
</evidence>
<reference evidence="3" key="1">
    <citation type="journal article" date="2020" name="Fungal Divers.">
        <title>Resolving the Mortierellaceae phylogeny through synthesis of multi-gene phylogenetics and phylogenomics.</title>
        <authorList>
            <person name="Vandepol N."/>
            <person name="Liber J."/>
            <person name="Desiro A."/>
            <person name="Na H."/>
            <person name="Kennedy M."/>
            <person name="Barry K."/>
            <person name="Grigoriev I.V."/>
            <person name="Miller A.N."/>
            <person name="O'Donnell K."/>
            <person name="Stajich J.E."/>
            <person name="Bonito G."/>
        </authorList>
    </citation>
    <scope>NUCLEOTIDE SEQUENCE</scope>
    <source>
        <strain evidence="3">CK1249</strain>
    </source>
</reference>
<dbReference type="OrthoDB" id="2405020at2759"/>
<gene>
    <name evidence="3" type="ORF">BGZ70_009109</name>
</gene>
<dbReference type="Gene3D" id="3.80.10.10">
    <property type="entry name" value="Ribonuclease Inhibitor"/>
    <property type="match status" value="1"/>
</dbReference>
<dbReference type="Gene3D" id="1.20.1280.50">
    <property type="match status" value="1"/>
</dbReference>
<organism evidence="3 4">
    <name type="scientific">Mortierella alpina</name>
    <name type="common">Oleaginous fungus</name>
    <name type="synonym">Mortierella renispora</name>
    <dbReference type="NCBI Taxonomy" id="64518"/>
    <lineage>
        <taxon>Eukaryota</taxon>
        <taxon>Fungi</taxon>
        <taxon>Fungi incertae sedis</taxon>
        <taxon>Mucoromycota</taxon>
        <taxon>Mortierellomycotina</taxon>
        <taxon>Mortierellomycetes</taxon>
        <taxon>Mortierellales</taxon>
        <taxon>Mortierellaceae</taxon>
        <taxon>Mortierella</taxon>
    </lineage>
</organism>
<accession>A0A9P6J2K2</accession>
<name>A0A9P6J2K2_MORAP</name>
<keyword evidence="4" id="KW-1185">Reference proteome</keyword>
<proteinExistence type="predicted"/>
<dbReference type="SUPFAM" id="SSF52047">
    <property type="entry name" value="RNI-like"/>
    <property type="match status" value="1"/>
</dbReference>
<dbReference type="AlphaFoldDB" id="A0A9P6J2K2"/>
<feature type="domain" description="F-box" evidence="2">
    <location>
        <begin position="13"/>
        <end position="51"/>
    </location>
</feature>
<dbReference type="Proteomes" id="UP000738359">
    <property type="component" value="Unassembled WGS sequence"/>
</dbReference>
<feature type="signal peptide" evidence="1">
    <location>
        <begin position="1"/>
        <end position="21"/>
    </location>
</feature>
<feature type="chain" id="PRO_5040461434" description="F-box domain-containing protein" evidence="1">
    <location>
        <begin position="22"/>
        <end position="569"/>
    </location>
</feature>
<comment type="caution">
    <text evidence="3">The sequence shown here is derived from an EMBL/GenBank/DDBJ whole genome shotgun (WGS) entry which is preliminary data.</text>
</comment>
<protein>
    <recommendedName>
        <fullName evidence="2">F-box domain-containing protein</fullName>
    </recommendedName>
</protein>
<keyword evidence="1" id="KW-0732">Signal</keyword>